<dbReference type="InterPro" id="IPR011990">
    <property type="entry name" value="TPR-like_helical_dom_sf"/>
</dbReference>
<reference evidence="2 3" key="1">
    <citation type="journal article" date="2014" name="Genome Biol. Evol.">
        <title>The secreted proteins of Achlya hypogyna and Thraustotheca clavata identify the ancestral oomycete secretome and reveal gene acquisitions by horizontal gene transfer.</title>
        <authorList>
            <person name="Misner I."/>
            <person name="Blouin N."/>
            <person name="Leonard G."/>
            <person name="Richards T.A."/>
            <person name="Lane C.E."/>
        </authorList>
    </citation>
    <scope>NUCLEOTIDE SEQUENCE [LARGE SCALE GENOMIC DNA]</scope>
    <source>
        <strain evidence="2 3">ATCC 48635</strain>
    </source>
</reference>
<comment type="caution">
    <text evidence="2">The sequence shown here is derived from an EMBL/GenBank/DDBJ whole genome shotgun (WGS) entry which is preliminary data.</text>
</comment>
<dbReference type="OrthoDB" id="2095648at2759"/>
<dbReference type="InterPro" id="IPR036047">
    <property type="entry name" value="F-box-like_dom_sf"/>
</dbReference>
<dbReference type="STRING" id="1202772.A0A1V9ZAE1"/>
<evidence type="ECO:0000313" key="2">
    <source>
        <dbReference type="EMBL" id="OQR94958.1"/>
    </source>
</evidence>
<dbReference type="SUPFAM" id="SSF48452">
    <property type="entry name" value="TPR-like"/>
    <property type="match status" value="1"/>
</dbReference>
<gene>
    <name evidence="2" type="ORF">ACHHYP_00791</name>
</gene>
<feature type="domain" description="F-box" evidence="1">
    <location>
        <begin position="14"/>
        <end position="53"/>
    </location>
</feature>
<name>A0A1V9ZAE1_ACHHY</name>
<protein>
    <recommendedName>
        <fullName evidence="1">F-box domain-containing protein</fullName>
    </recommendedName>
</protein>
<dbReference type="SUPFAM" id="SSF81383">
    <property type="entry name" value="F-box domain"/>
    <property type="match status" value="1"/>
</dbReference>
<dbReference type="AlphaFoldDB" id="A0A1V9ZAE1"/>
<accession>A0A1V9ZAE1</accession>
<organism evidence="2 3">
    <name type="scientific">Achlya hypogyna</name>
    <name type="common">Oomycete</name>
    <name type="synonym">Protoachlya hypogyna</name>
    <dbReference type="NCBI Taxonomy" id="1202772"/>
    <lineage>
        <taxon>Eukaryota</taxon>
        <taxon>Sar</taxon>
        <taxon>Stramenopiles</taxon>
        <taxon>Oomycota</taxon>
        <taxon>Saprolegniomycetes</taxon>
        <taxon>Saprolegniales</taxon>
        <taxon>Achlyaceae</taxon>
        <taxon>Achlya</taxon>
    </lineage>
</organism>
<keyword evidence="3" id="KW-1185">Reference proteome</keyword>
<dbReference type="Pfam" id="PF12937">
    <property type="entry name" value="F-box-like"/>
    <property type="match status" value="1"/>
</dbReference>
<evidence type="ECO:0000259" key="1">
    <source>
        <dbReference type="Pfam" id="PF12937"/>
    </source>
</evidence>
<sequence length="518" mass="57123">MVSKRHGHAVWESNELLCEVLSWLGIRDLGCACRVSLRWYLLGSNSVLWTTLAKRALAGAETTTLFDLLGPKPYLKLHARRLRTKHLARCIWGTFVESNAWPQLCAHDKWLARLHIAAGLDALAATKYTHEASLESADIVSLLSAYADLLEEQFHDADGAAALLQRAIPLSATPAYLMHNLALLEDKQDRLDSAESWFAKAYGTDPTYQRALCNYAVFLDERRQRYDAAAAMYEAALRNDPHDLDTVGAFADFLTFKRPDLDRVHDLFRQAMRGISARAAPRQDGSDLKIIIQYAEFLTYVCSHPEASAVYQTLLGRLQCGRNSTDADAGLFLCVGLLSYAIAAVYANEDHALGRRLVVEATTIGAYHTSDRPVLQRYKLTAACTVLHVLTPLPALCNAAEREAVGPLNGLLLYLQGDEAAAATLWASCVGDLADVNRREYAFAGYCLGVLFHLRGGPAQRPLALQVMAKAIANDLHGVEYRNLAFVLRECVAVAPGRAHDVLDVLTQYYLAHQARGS</sequence>
<proteinExistence type="predicted"/>
<evidence type="ECO:0000313" key="3">
    <source>
        <dbReference type="Proteomes" id="UP000243579"/>
    </source>
</evidence>
<dbReference type="Gene3D" id="1.25.40.10">
    <property type="entry name" value="Tetratricopeptide repeat domain"/>
    <property type="match status" value="1"/>
</dbReference>
<dbReference type="Gene3D" id="1.20.1280.50">
    <property type="match status" value="1"/>
</dbReference>
<dbReference type="EMBL" id="JNBR01000344">
    <property type="protein sequence ID" value="OQR94958.1"/>
    <property type="molecule type" value="Genomic_DNA"/>
</dbReference>
<dbReference type="InterPro" id="IPR001810">
    <property type="entry name" value="F-box_dom"/>
</dbReference>
<dbReference type="Proteomes" id="UP000243579">
    <property type="component" value="Unassembled WGS sequence"/>
</dbReference>